<dbReference type="SUPFAM" id="SSF48452">
    <property type="entry name" value="TPR-like"/>
    <property type="match status" value="1"/>
</dbReference>
<accession>A0A1E5WG29</accession>
<dbReference type="AlphaFoldDB" id="A0A1E5WG29"/>
<organism evidence="1 2">
    <name type="scientific">Dichanthelium oligosanthes</name>
    <dbReference type="NCBI Taxonomy" id="888268"/>
    <lineage>
        <taxon>Eukaryota</taxon>
        <taxon>Viridiplantae</taxon>
        <taxon>Streptophyta</taxon>
        <taxon>Embryophyta</taxon>
        <taxon>Tracheophyta</taxon>
        <taxon>Spermatophyta</taxon>
        <taxon>Magnoliopsida</taxon>
        <taxon>Liliopsida</taxon>
        <taxon>Poales</taxon>
        <taxon>Poaceae</taxon>
        <taxon>PACMAD clade</taxon>
        <taxon>Panicoideae</taxon>
        <taxon>Panicodae</taxon>
        <taxon>Paniceae</taxon>
        <taxon>Dichantheliinae</taxon>
        <taxon>Dichanthelium</taxon>
    </lineage>
</organism>
<protein>
    <submittedName>
        <fullName evidence="1">Uncharacterized protein</fullName>
    </submittedName>
</protein>
<feature type="non-terminal residue" evidence="1">
    <location>
        <position position="1"/>
    </location>
</feature>
<proteinExistence type="predicted"/>
<reference evidence="1 2" key="1">
    <citation type="submission" date="2016-09" db="EMBL/GenBank/DDBJ databases">
        <title>The draft genome of Dichanthelium oligosanthes: A C3 panicoid grass species.</title>
        <authorList>
            <person name="Studer A.J."/>
            <person name="Schnable J.C."/>
            <person name="Brutnell T.P."/>
        </authorList>
    </citation>
    <scope>NUCLEOTIDE SEQUENCE [LARGE SCALE GENOMIC DNA]</scope>
    <source>
        <strain evidence="2">cv. Kellogg 1175</strain>
        <tissue evidence="1">Leaf</tissue>
    </source>
</reference>
<dbReference type="EMBL" id="LWDX02009607">
    <property type="protein sequence ID" value="OEL36288.1"/>
    <property type="molecule type" value="Genomic_DNA"/>
</dbReference>
<gene>
    <name evidence="1" type="ORF">BAE44_0002692</name>
</gene>
<comment type="caution">
    <text evidence="1">The sequence shown here is derived from an EMBL/GenBank/DDBJ whole genome shotgun (WGS) entry which is preliminary data.</text>
</comment>
<sequence length="342" mass="37163">LARLCAAAICDLLGRVDEADRWLDGIPEDQRPRESTSFNLALVAATLGGAPGAVAGYQGQVASAAFQVINERVTGGEISAFQIIITGLLKHAAKRRCKDLPLKHDDGIWRALADAISHSGGVPKDGRFFVLQASQALLSAVVLRARPLSGERVSTALRVVEGNLARAVEEGYAAAVADLLLLLAFLAARDGRFDEALARYEEVARDNPFDLRPLFLATSLCTLVRRPVEEANKWQDRYKRVTPWSPIHNRVALMTLTEELAVVVALASPTAFDVRCPMRMCFIVRAAGSRVDAALLSALRSKNLSVVEWMEARAVRAFLFAGMWSALKEWEGKDAGRGTTAN</sequence>
<evidence type="ECO:0000313" key="1">
    <source>
        <dbReference type="EMBL" id="OEL36288.1"/>
    </source>
</evidence>
<name>A0A1E5WG29_9POAL</name>
<evidence type="ECO:0000313" key="2">
    <source>
        <dbReference type="Proteomes" id="UP000095767"/>
    </source>
</evidence>
<keyword evidence="2" id="KW-1185">Reference proteome</keyword>
<dbReference type="Proteomes" id="UP000095767">
    <property type="component" value="Unassembled WGS sequence"/>
</dbReference>
<dbReference type="InterPro" id="IPR011990">
    <property type="entry name" value="TPR-like_helical_dom_sf"/>
</dbReference>
<dbReference type="OrthoDB" id="689965at2759"/>